<dbReference type="PANTHER" id="PTHR42878:SF7">
    <property type="entry name" value="SENSOR HISTIDINE KINASE GLRK"/>
    <property type="match status" value="1"/>
</dbReference>
<dbReference type="EC" id="2.7.13.3" evidence="3"/>
<dbReference type="Pfam" id="PF02518">
    <property type="entry name" value="HATPase_c"/>
    <property type="match status" value="1"/>
</dbReference>
<evidence type="ECO:0000256" key="2">
    <source>
        <dbReference type="ARBA" id="ARBA00004141"/>
    </source>
</evidence>
<dbReference type="GO" id="GO:0000155">
    <property type="term" value="F:phosphorelay sensor kinase activity"/>
    <property type="evidence" value="ECO:0007669"/>
    <property type="project" value="InterPro"/>
</dbReference>
<keyword evidence="9" id="KW-0067">ATP-binding</keyword>
<dbReference type="AlphaFoldDB" id="A0A1T1AX50"/>
<dbReference type="Gene3D" id="3.30.565.10">
    <property type="entry name" value="Histidine kinase-like ATPase, C-terminal domain"/>
    <property type="match status" value="1"/>
</dbReference>
<dbReference type="GO" id="GO:0005524">
    <property type="term" value="F:ATP binding"/>
    <property type="evidence" value="ECO:0007669"/>
    <property type="project" value="UniProtKB-KW"/>
</dbReference>
<evidence type="ECO:0000256" key="7">
    <source>
        <dbReference type="ARBA" id="ARBA00022741"/>
    </source>
</evidence>
<dbReference type="InterPro" id="IPR013767">
    <property type="entry name" value="PAS_fold"/>
</dbReference>
<keyword evidence="17" id="KW-1185">Reference proteome</keyword>
<dbReference type="PANTHER" id="PTHR42878">
    <property type="entry name" value="TWO-COMPONENT HISTIDINE KINASE"/>
    <property type="match status" value="1"/>
</dbReference>
<comment type="subcellular location">
    <subcellularLocation>
        <location evidence="2">Membrane</location>
        <topology evidence="2">Multi-pass membrane protein</topology>
    </subcellularLocation>
</comment>
<name>A0A1T1AX50_RHOFE</name>
<dbReference type="EMBL" id="MTJN01000002">
    <property type="protein sequence ID" value="OOV08670.1"/>
    <property type="molecule type" value="Genomic_DNA"/>
</dbReference>
<dbReference type="InterPro" id="IPR004358">
    <property type="entry name" value="Sig_transdc_His_kin-like_C"/>
</dbReference>
<feature type="transmembrane region" description="Helical" evidence="13">
    <location>
        <begin position="57"/>
        <end position="76"/>
    </location>
</feature>
<dbReference type="InterPro" id="IPR000014">
    <property type="entry name" value="PAS"/>
</dbReference>
<dbReference type="RefSeq" id="WP_244899935.1">
    <property type="nucleotide sequence ID" value="NZ_MTJN01000002.1"/>
</dbReference>
<dbReference type="GO" id="GO:0007234">
    <property type="term" value="P:osmosensory signaling via phosphorelay pathway"/>
    <property type="evidence" value="ECO:0007669"/>
    <property type="project" value="TreeGrafter"/>
</dbReference>
<feature type="domain" description="Histidine kinase" evidence="14">
    <location>
        <begin position="335"/>
        <end position="557"/>
    </location>
</feature>
<evidence type="ECO:0000256" key="13">
    <source>
        <dbReference type="SAM" id="Phobius"/>
    </source>
</evidence>
<proteinExistence type="predicted"/>
<dbReference type="GO" id="GO:0006355">
    <property type="term" value="P:regulation of DNA-templated transcription"/>
    <property type="evidence" value="ECO:0007669"/>
    <property type="project" value="InterPro"/>
</dbReference>
<keyword evidence="5" id="KW-0808">Transferase</keyword>
<feature type="transmembrane region" description="Helical" evidence="13">
    <location>
        <begin position="126"/>
        <end position="152"/>
    </location>
</feature>
<evidence type="ECO:0000256" key="9">
    <source>
        <dbReference type="ARBA" id="ARBA00022840"/>
    </source>
</evidence>
<keyword evidence="8 16" id="KW-0418">Kinase</keyword>
<dbReference type="Gene3D" id="3.30.450.20">
    <property type="entry name" value="PAS domain"/>
    <property type="match status" value="1"/>
</dbReference>
<comment type="catalytic activity">
    <reaction evidence="1">
        <text>ATP + protein L-histidine = ADP + protein N-phospho-L-histidine.</text>
        <dbReference type="EC" id="2.7.13.3"/>
    </reaction>
</comment>
<feature type="transmembrane region" description="Helical" evidence="13">
    <location>
        <begin position="34"/>
        <end position="51"/>
    </location>
</feature>
<dbReference type="InterPro" id="IPR036890">
    <property type="entry name" value="HATPase_C_sf"/>
</dbReference>
<comment type="caution">
    <text evidence="16">The sequence shown here is derived from an EMBL/GenBank/DDBJ whole genome shotgun (WGS) entry which is preliminary data.</text>
</comment>
<dbReference type="InterPro" id="IPR035965">
    <property type="entry name" value="PAS-like_dom_sf"/>
</dbReference>
<evidence type="ECO:0000256" key="8">
    <source>
        <dbReference type="ARBA" id="ARBA00022777"/>
    </source>
</evidence>
<dbReference type="PRINTS" id="PR00344">
    <property type="entry name" value="BCTRLSENSOR"/>
</dbReference>
<accession>A0A1T1AX50</accession>
<dbReference type="SMART" id="SM00387">
    <property type="entry name" value="HATPase_c"/>
    <property type="match status" value="1"/>
</dbReference>
<dbReference type="SUPFAM" id="SSF47384">
    <property type="entry name" value="Homodimeric domain of signal transducing histidine kinase"/>
    <property type="match status" value="1"/>
</dbReference>
<sequence>MTPLWLPVSPAADPGADHPQEFERLWRGFMTARATLGGVLVAFQGSVWVLLPQSGSTLLWICLAYFAAALTVRLTTHPQQLQPALDAQWLRTVGVDVLTFAVLQMLQGGAINYAPLFALPVLMVSVLGSMLLAMATAACITLLLFAHALWLLLQNTGDVGTIFLQAALTGAGCFAIAFISNQLATRLASVELRAQRNQLAATEQRQVNELVIQSLTEGVLVVDEHGKVRSANPAACLLLGTQAPTSELDLGHHPGAQALMQLIETSFVSQAPQQADISLRQPGRSTRRLRVRTQLTDSSQDRAMGLCVVFLQDQREVQARIRAEKLAGMGRMSAAVAHEIRNPLAAITQANALLAEELSDPAQQRLAQMVGQNALRLENIVQDVLHLTHADAAGGNDSAQPLDLCESTERICRDWRSQHAVADRLRVSLPTDLPKVWFDVEHLRRVLINLLDNALRYASSQPASMQVSVALTEPGSPQRGVMLRVWSDGAGLDSSMEQHLFEPFFSTESRSSGLGLYICRELCESHGASISYERSERPLAHQTQPGNEFSVTFRLAPSPISTP</sequence>
<dbReference type="InterPro" id="IPR003661">
    <property type="entry name" value="HisK_dim/P_dom"/>
</dbReference>
<dbReference type="Proteomes" id="UP000190750">
    <property type="component" value="Unassembled WGS sequence"/>
</dbReference>
<dbReference type="PROSITE" id="PS50112">
    <property type="entry name" value="PAS"/>
    <property type="match status" value="1"/>
</dbReference>
<evidence type="ECO:0000313" key="16">
    <source>
        <dbReference type="EMBL" id="OOV08670.1"/>
    </source>
</evidence>
<evidence type="ECO:0000259" key="15">
    <source>
        <dbReference type="PROSITE" id="PS50112"/>
    </source>
</evidence>
<keyword evidence="12 13" id="KW-0472">Membrane</keyword>
<evidence type="ECO:0000259" key="14">
    <source>
        <dbReference type="PROSITE" id="PS50109"/>
    </source>
</evidence>
<evidence type="ECO:0000256" key="11">
    <source>
        <dbReference type="ARBA" id="ARBA00023012"/>
    </source>
</evidence>
<dbReference type="Pfam" id="PF25323">
    <property type="entry name" value="6TM_PilS"/>
    <property type="match status" value="1"/>
</dbReference>
<keyword evidence="10 13" id="KW-1133">Transmembrane helix</keyword>
<dbReference type="GO" id="GO:0016020">
    <property type="term" value="C:membrane"/>
    <property type="evidence" value="ECO:0007669"/>
    <property type="project" value="UniProtKB-SubCell"/>
</dbReference>
<dbReference type="InterPro" id="IPR050351">
    <property type="entry name" value="BphY/WalK/GraS-like"/>
</dbReference>
<keyword evidence="6 13" id="KW-0812">Transmembrane</keyword>
<evidence type="ECO:0000256" key="5">
    <source>
        <dbReference type="ARBA" id="ARBA00022679"/>
    </source>
</evidence>
<feature type="domain" description="PAS" evidence="15">
    <location>
        <begin position="204"/>
        <end position="240"/>
    </location>
</feature>
<gene>
    <name evidence="16" type="ORF">RF819_19970</name>
</gene>
<dbReference type="PROSITE" id="PS50109">
    <property type="entry name" value="HIS_KIN"/>
    <property type="match status" value="1"/>
</dbReference>
<keyword evidence="4" id="KW-0597">Phosphoprotein</keyword>
<dbReference type="SMART" id="SM00388">
    <property type="entry name" value="HisKA"/>
    <property type="match status" value="1"/>
</dbReference>
<evidence type="ECO:0000256" key="12">
    <source>
        <dbReference type="ARBA" id="ARBA00023136"/>
    </source>
</evidence>
<evidence type="ECO:0000256" key="1">
    <source>
        <dbReference type="ARBA" id="ARBA00000085"/>
    </source>
</evidence>
<dbReference type="InterPro" id="IPR003594">
    <property type="entry name" value="HATPase_dom"/>
</dbReference>
<dbReference type="GO" id="GO:0000156">
    <property type="term" value="F:phosphorelay response regulator activity"/>
    <property type="evidence" value="ECO:0007669"/>
    <property type="project" value="TreeGrafter"/>
</dbReference>
<dbReference type="CDD" id="cd00082">
    <property type="entry name" value="HisKA"/>
    <property type="match status" value="1"/>
</dbReference>
<keyword evidence="11" id="KW-0902">Two-component regulatory system</keyword>
<dbReference type="InterPro" id="IPR005467">
    <property type="entry name" value="His_kinase_dom"/>
</dbReference>
<dbReference type="STRING" id="28066.RF819_19970"/>
<feature type="transmembrane region" description="Helical" evidence="13">
    <location>
        <begin position="159"/>
        <end position="179"/>
    </location>
</feature>
<dbReference type="Pfam" id="PF00512">
    <property type="entry name" value="HisKA"/>
    <property type="match status" value="1"/>
</dbReference>
<protein>
    <recommendedName>
        <fullName evidence="3">histidine kinase</fullName>
        <ecNumber evidence="3">2.7.13.3</ecNumber>
    </recommendedName>
</protein>
<dbReference type="CDD" id="cd00130">
    <property type="entry name" value="PAS"/>
    <property type="match status" value="1"/>
</dbReference>
<dbReference type="Gene3D" id="1.10.287.130">
    <property type="match status" value="1"/>
</dbReference>
<reference evidence="16 17" key="1">
    <citation type="submission" date="2017-01" db="EMBL/GenBank/DDBJ databases">
        <title>Genome sequencing of Rhodoferax fermentans JCM 7819.</title>
        <authorList>
            <person name="Kim Y.J."/>
            <person name="Farh M.E.-A."/>
            <person name="Yang D.-C."/>
        </authorList>
    </citation>
    <scope>NUCLEOTIDE SEQUENCE [LARGE SCALE GENOMIC DNA]</scope>
    <source>
        <strain evidence="16 17">JCM 7819</strain>
    </source>
</reference>
<organism evidence="16 17">
    <name type="scientific">Rhodoferax fermentans</name>
    <dbReference type="NCBI Taxonomy" id="28066"/>
    <lineage>
        <taxon>Bacteria</taxon>
        <taxon>Pseudomonadati</taxon>
        <taxon>Pseudomonadota</taxon>
        <taxon>Betaproteobacteria</taxon>
        <taxon>Burkholderiales</taxon>
        <taxon>Comamonadaceae</taxon>
        <taxon>Rhodoferax</taxon>
    </lineage>
</organism>
<evidence type="ECO:0000256" key="3">
    <source>
        <dbReference type="ARBA" id="ARBA00012438"/>
    </source>
</evidence>
<keyword evidence="7" id="KW-0547">Nucleotide-binding</keyword>
<evidence type="ECO:0000313" key="17">
    <source>
        <dbReference type="Proteomes" id="UP000190750"/>
    </source>
</evidence>
<dbReference type="Pfam" id="PF00989">
    <property type="entry name" value="PAS"/>
    <property type="match status" value="1"/>
</dbReference>
<dbReference type="SUPFAM" id="SSF55874">
    <property type="entry name" value="ATPase domain of HSP90 chaperone/DNA topoisomerase II/histidine kinase"/>
    <property type="match status" value="1"/>
</dbReference>
<evidence type="ECO:0000256" key="4">
    <source>
        <dbReference type="ARBA" id="ARBA00022553"/>
    </source>
</evidence>
<dbReference type="GO" id="GO:0030295">
    <property type="term" value="F:protein kinase activator activity"/>
    <property type="evidence" value="ECO:0007669"/>
    <property type="project" value="TreeGrafter"/>
</dbReference>
<dbReference type="InterPro" id="IPR036097">
    <property type="entry name" value="HisK_dim/P_sf"/>
</dbReference>
<evidence type="ECO:0000256" key="6">
    <source>
        <dbReference type="ARBA" id="ARBA00022692"/>
    </source>
</evidence>
<evidence type="ECO:0000256" key="10">
    <source>
        <dbReference type="ARBA" id="ARBA00022989"/>
    </source>
</evidence>
<dbReference type="SUPFAM" id="SSF55785">
    <property type="entry name" value="PYP-like sensor domain (PAS domain)"/>
    <property type="match status" value="1"/>
</dbReference>